<dbReference type="OrthoDB" id="1708204at2"/>
<evidence type="ECO:0000313" key="2">
    <source>
        <dbReference type="Proteomes" id="UP000798488"/>
    </source>
</evidence>
<dbReference type="EMBL" id="LSRS01000001">
    <property type="protein sequence ID" value="KAF1086304.1"/>
    <property type="molecule type" value="Genomic_DNA"/>
</dbReference>
<protein>
    <submittedName>
        <fullName evidence="1">Uncharacterized protein</fullName>
    </submittedName>
</protein>
<sequence>MPEQDCFAYQRGRCKALTVEKCRGSGCGFFKTAARLAGERQKVFQYIQSLDERKRRHIIDVYYGGNIKLLNGEEGCL</sequence>
<name>A0A9D2WRW0_9FIRM</name>
<evidence type="ECO:0000313" key="1">
    <source>
        <dbReference type="EMBL" id="KAF1086304.1"/>
    </source>
</evidence>
<keyword evidence="2" id="KW-1185">Reference proteome</keyword>
<gene>
    <name evidence="1" type="ORF">SPSYN_00021</name>
</gene>
<dbReference type="AlphaFoldDB" id="A0A9D2WRW0"/>
<dbReference type="RefSeq" id="WP_161820481.1">
    <property type="nucleotide sequence ID" value="NZ_LSRS01000001.1"/>
</dbReference>
<accession>A0A9D2WRW0</accession>
<comment type="caution">
    <text evidence="1">The sequence shown here is derived from an EMBL/GenBank/DDBJ whole genome shotgun (WGS) entry which is preliminary data.</text>
</comment>
<reference evidence="1" key="1">
    <citation type="submission" date="2016-02" db="EMBL/GenBank/DDBJ databases">
        <title>Draft Genome Sequence of Sporotomaculum syntrophicum Strain FB, a Syntrophic Benzoate Degrader.</title>
        <authorList>
            <person name="Nobu M.K."/>
            <person name="Narihiro T."/>
            <person name="Qiu Y.-L."/>
            <person name="Ohashi A."/>
            <person name="Liu W.-T."/>
            <person name="Yuji S."/>
        </authorList>
    </citation>
    <scope>NUCLEOTIDE SEQUENCE</scope>
    <source>
        <strain evidence="1">FB</strain>
    </source>
</reference>
<dbReference type="Proteomes" id="UP000798488">
    <property type="component" value="Unassembled WGS sequence"/>
</dbReference>
<proteinExistence type="predicted"/>
<organism evidence="1 2">
    <name type="scientific">Sporotomaculum syntrophicum</name>
    <dbReference type="NCBI Taxonomy" id="182264"/>
    <lineage>
        <taxon>Bacteria</taxon>
        <taxon>Bacillati</taxon>
        <taxon>Bacillota</taxon>
        <taxon>Clostridia</taxon>
        <taxon>Eubacteriales</taxon>
        <taxon>Desulfallaceae</taxon>
        <taxon>Sporotomaculum</taxon>
    </lineage>
</organism>